<dbReference type="InterPro" id="IPR036721">
    <property type="entry name" value="RCK_C_sf"/>
</dbReference>
<dbReference type="Proteomes" id="UP000644507">
    <property type="component" value="Unassembled WGS sequence"/>
</dbReference>
<dbReference type="GO" id="GO:0006813">
    <property type="term" value="P:potassium ion transport"/>
    <property type="evidence" value="ECO:0007669"/>
    <property type="project" value="InterPro"/>
</dbReference>
<proteinExistence type="predicted"/>
<dbReference type="EMBL" id="BMXI01000015">
    <property type="protein sequence ID" value="GHC62519.1"/>
    <property type="molecule type" value="Genomic_DNA"/>
</dbReference>
<dbReference type="InterPro" id="IPR006037">
    <property type="entry name" value="RCK_C"/>
</dbReference>
<evidence type="ECO:0000313" key="3">
    <source>
        <dbReference type="EMBL" id="GHC62519.1"/>
    </source>
</evidence>
<keyword evidence="4" id="KW-1185">Reference proteome</keyword>
<name>A0A918TVX2_9BACT</name>
<feature type="domain" description="RCK C-terminal" evidence="2">
    <location>
        <begin position="145"/>
        <end position="229"/>
    </location>
</feature>
<dbReference type="RefSeq" id="WP_189572256.1">
    <property type="nucleotide sequence ID" value="NZ_BMXI01000015.1"/>
</dbReference>
<evidence type="ECO:0000256" key="1">
    <source>
        <dbReference type="SAM" id="Phobius"/>
    </source>
</evidence>
<gene>
    <name evidence="3" type="ORF">GCM10007100_32440</name>
</gene>
<reference evidence="3" key="2">
    <citation type="submission" date="2020-09" db="EMBL/GenBank/DDBJ databases">
        <authorList>
            <person name="Sun Q."/>
            <person name="Kim S."/>
        </authorList>
    </citation>
    <scope>NUCLEOTIDE SEQUENCE</scope>
    <source>
        <strain evidence="3">KCTC 12988</strain>
    </source>
</reference>
<evidence type="ECO:0000259" key="2">
    <source>
        <dbReference type="PROSITE" id="PS51202"/>
    </source>
</evidence>
<dbReference type="AlphaFoldDB" id="A0A918TVX2"/>
<organism evidence="3 4">
    <name type="scientific">Roseibacillus persicicus</name>
    <dbReference type="NCBI Taxonomy" id="454148"/>
    <lineage>
        <taxon>Bacteria</taxon>
        <taxon>Pseudomonadati</taxon>
        <taxon>Verrucomicrobiota</taxon>
        <taxon>Verrucomicrobiia</taxon>
        <taxon>Verrucomicrobiales</taxon>
        <taxon>Verrucomicrobiaceae</taxon>
        <taxon>Roseibacillus</taxon>
    </lineage>
</organism>
<dbReference type="GO" id="GO:0008324">
    <property type="term" value="F:monoatomic cation transmembrane transporter activity"/>
    <property type="evidence" value="ECO:0007669"/>
    <property type="project" value="InterPro"/>
</dbReference>
<evidence type="ECO:0000313" key="4">
    <source>
        <dbReference type="Proteomes" id="UP000644507"/>
    </source>
</evidence>
<feature type="transmembrane region" description="Helical" evidence="1">
    <location>
        <begin position="65"/>
        <end position="88"/>
    </location>
</feature>
<dbReference type="Pfam" id="PF02080">
    <property type="entry name" value="TrkA_C"/>
    <property type="match status" value="1"/>
</dbReference>
<protein>
    <submittedName>
        <fullName evidence="3">Potassium transporter TrkA</fullName>
    </submittedName>
</protein>
<comment type="caution">
    <text evidence="3">The sequence shown here is derived from an EMBL/GenBank/DDBJ whole genome shotgun (WGS) entry which is preliminary data.</text>
</comment>
<reference evidence="3" key="1">
    <citation type="journal article" date="2014" name="Int. J. Syst. Evol. Microbiol.">
        <title>Complete genome sequence of Corynebacterium casei LMG S-19264T (=DSM 44701T), isolated from a smear-ripened cheese.</title>
        <authorList>
            <consortium name="US DOE Joint Genome Institute (JGI-PGF)"/>
            <person name="Walter F."/>
            <person name="Albersmeier A."/>
            <person name="Kalinowski J."/>
            <person name="Ruckert C."/>
        </authorList>
    </citation>
    <scope>NUCLEOTIDE SEQUENCE</scope>
    <source>
        <strain evidence="3">KCTC 12988</strain>
    </source>
</reference>
<dbReference type="Gene3D" id="3.30.70.1450">
    <property type="entry name" value="Regulator of K+ conductance, C-terminal domain"/>
    <property type="match status" value="1"/>
</dbReference>
<accession>A0A918TVX2</accession>
<dbReference type="PROSITE" id="PS51202">
    <property type="entry name" value="RCK_C"/>
    <property type="match status" value="1"/>
</dbReference>
<sequence length="231" mass="24866">MGPFFALVVIVLLALLVVRIGANALVLTGMSLPVSRFQAASAFFGVGFTTEESEMVVNHPVRRRIILHLIVAGNVGLTSAAATLVLSFVQNSDEGVGHVFGWILILSLGVATVGWVFHLPIISEHVDRLMKASLEKAGLKRAIDFDVLLKLRDGYAVYDFVLEEGHPWANKRLHQSRPADSGLVVLNFMRGDKTFVGAPDKDALLQAGDTVTVYGAESAVKSVSEGANRLC</sequence>
<dbReference type="SUPFAM" id="SSF116726">
    <property type="entry name" value="TrkA C-terminal domain-like"/>
    <property type="match status" value="1"/>
</dbReference>
<feature type="transmembrane region" description="Helical" evidence="1">
    <location>
        <begin position="100"/>
        <end position="121"/>
    </location>
</feature>
<keyword evidence="1" id="KW-0472">Membrane</keyword>
<keyword evidence="1" id="KW-1133">Transmembrane helix</keyword>
<keyword evidence="1" id="KW-0812">Transmembrane</keyword>